<dbReference type="InterPro" id="IPR029068">
    <property type="entry name" value="Glyas_Bleomycin-R_OHBP_Dase"/>
</dbReference>
<comment type="caution">
    <text evidence="2">The sequence shown here is derived from an EMBL/GenBank/DDBJ whole genome shotgun (WGS) entry which is preliminary data.</text>
</comment>
<dbReference type="CDD" id="cd06587">
    <property type="entry name" value="VOC"/>
    <property type="match status" value="1"/>
</dbReference>
<dbReference type="InterPro" id="IPR037523">
    <property type="entry name" value="VOC_core"/>
</dbReference>
<dbReference type="EMBL" id="JBHSSW010000003">
    <property type="protein sequence ID" value="MFC6196773.1"/>
    <property type="molecule type" value="Genomic_DNA"/>
</dbReference>
<dbReference type="PROSITE" id="PS51819">
    <property type="entry name" value="VOC"/>
    <property type="match status" value="1"/>
</dbReference>
<dbReference type="Pfam" id="PF00903">
    <property type="entry name" value="Glyoxalase"/>
    <property type="match status" value="1"/>
</dbReference>
<dbReference type="PANTHER" id="PTHR36110">
    <property type="entry name" value="RING-CLEAVING DIOXYGENASE MHQE-RELATED"/>
    <property type="match status" value="1"/>
</dbReference>
<keyword evidence="3" id="KW-1185">Reference proteome</keyword>
<reference evidence="3" key="1">
    <citation type="journal article" date="2019" name="Int. J. Syst. Evol. Microbiol.">
        <title>The Global Catalogue of Microorganisms (GCM) 10K type strain sequencing project: providing services to taxonomists for standard genome sequencing and annotation.</title>
        <authorList>
            <consortium name="The Broad Institute Genomics Platform"/>
            <consortium name="The Broad Institute Genome Sequencing Center for Infectious Disease"/>
            <person name="Wu L."/>
            <person name="Ma J."/>
        </authorList>
    </citation>
    <scope>NUCLEOTIDE SEQUENCE [LARGE SCALE GENOMIC DNA]</scope>
    <source>
        <strain evidence="3">CGMCC-1.15741</strain>
    </source>
</reference>
<feature type="domain" description="VOC" evidence="1">
    <location>
        <begin position="5"/>
        <end position="142"/>
    </location>
</feature>
<dbReference type="Gene3D" id="3.10.180.10">
    <property type="entry name" value="2,3-Dihydroxybiphenyl 1,2-Dioxygenase, domain 1"/>
    <property type="match status" value="1"/>
</dbReference>
<protein>
    <submittedName>
        <fullName evidence="2">VOC family protein</fullName>
    </submittedName>
</protein>
<evidence type="ECO:0000313" key="3">
    <source>
        <dbReference type="Proteomes" id="UP001596303"/>
    </source>
</evidence>
<dbReference type="PANTHER" id="PTHR36110:SF4">
    <property type="entry name" value="RING-CLEAVING DIOXYGENASE MHQA-RELATED"/>
    <property type="match status" value="1"/>
</dbReference>
<name>A0ABW1S6G2_9PROT</name>
<dbReference type="SUPFAM" id="SSF54593">
    <property type="entry name" value="Glyoxalase/Bleomycin resistance protein/Dihydroxybiphenyl dioxygenase"/>
    <property type="match status" value="1"/>
</dbReference>
<dbReference type="RefSeq" id="WP_377374638.1">
    <property type="nucleotide sequence ID" value="NZ_JBHSSW010000003.1"/>
</dbReference>
<dbReference type="InterPro" id="IPR004360">
    <property type="entry name" value="Glyas_Fos-R_dOase_dom"/>
</dbReference>
<sequence length="227" mass="24717">MKLSGIHHIAVMAKDMKEHIAFFSEVMGCELLALFPMHGVPGGKHAFMKLNDHSYFSMVAMDAGQNIPIELGKTHAGSGAAPSAPGTMQHLAFRVDTDEDLLAMRDRIRSHGYNIIGPIDHGMCKSLYFAGPDGMALEIATPGYELVPERWVDPVVCEACGITPEEARHYMSPEPTSSKGGQVKQPVYDPKKYHQAYPEKVYMGMLAASDEQIAAAASYTEPPVPAE</sequence>
<accession>A0ABW1S6G2</accession>
<organism evidence="2 3">
    <name type="scientific">Ponticaulis profundi</name>
    <dbReference type="NCBI Taxonomy" id="2665222"/>
    <lineage>
        <taxon>Bacteria</taxon>
        <taxon>Pseudomonadati</taxon>
        <taxon>Pseudomonadota</taxon>
        <taxon>Alphaproteobacteria</taxon>
        <taxon>Hyphomonadales</taxon>
        <taxon>Hyphomonadaceae</taxon>
        <taxon>Ponticaulis</taxon>
    </lineage>
</organism>
<evidence type="ECO:0000259" key="1">
    <source>
        <dbReference type="PROSITE" id="PS51819"/>
    </source>
</evidence>
<dbReference type="InterPro" id="IPR052537">
    <property type="entry name" value="Extradiol_RC_dioxygenase"/>
</dbReference>
<proteinExistence type="predicted"/>
<evidence type="ECO:0000313" key="2">
    <source>
        <dbReference type="EMBL" id="MFC6196773.1"/>
    </source>
</evidence>
<dbReference type="Proteomes" id="UP001596303">
    <property type="component" value="Unassembled WGS sequence"/>
</dbReference>
<gene>
    <name evidence="2" type="ORF">ACFQDM_01710</name>
</gene>